<dbReference type="Pfam" id="PF22624">
    <property type="entry name" value="AASDHPPT_N"/>
    <property type="match status" value="1"/>
</dbReference>
<organism evidence="5 6">
    <name type="scientific">Lunasporangiospora selenospora</name>
    <dbReference type="NCBI Taxonomy" id="979761"/>
    <lineage>
        <taxon>Eukaryota</taxon>
        <taxon>Fungi</taxon>
        <taxon>Fungi incertae sedis</taxon>
        <taxon>Mucoromycota</taxon>
        <taxon>Mortierellomycotina</taxon>
        <taxon>Mortierellomycetes</taxon>
        <taxon>Mortierellales</taxon>
        <taxon>Mortierellaceae</taxon>
        <taxon>Lunasporangiospora</taxon>
    </lineage>
</organism>
<evidence type="ECO:0000313" key="6">
    <source>
        <dbReference type="Proteomes" id="UP000780801"/>
    </source>
</evidence>
<dbReference type="InterPro" id="IPR055066">
    <property type="entry name" value="AASDHPPT_N"/>
</dbReference>
<evidence type="ECO:0000259" key="4">
    <source>
        <dbReference type="Pfam" id="PF22624"/>
    </source>
</evidence>
<feature type="chain" id="PRO_5040248217" description="holo-[acyl-carrier-protein] synthase" evidence="3">
    <location>
        <begin position="21"/>
        <end position="98"/>
    </location>
</feature>
<evidence type="ECO:0000256" key="1">
    <source>
        <dbReference type="ARBA" id="ARBA00013172"/>
    </source>
</evidence>
<dbReference type="InterPro" id="IPR037143">
    <property type="entry name" value="4-PPantetheinyl_Trfase_dom_sf"/>
</dbReference>
<keyword evidence="2" id="KW-0808">Transferase</keyword>
<dbReference type="PANTHER" id="PTHR12215">
    <property type="entry name" value="PHOSPHOPANTETHEINE TRANSFERASE"/>
    <property type="match status" value="1"/>
</dbReference>
<reference evidence="5" key="1">
    <citation type="journal article" date="2020" name="Fungal Divers.">
        <title>Resolving the Mortierellaceae phylogeny through synthesis of multi-gene phylogenetics and phylogenomics.</title>
        <authorList>
            <person name="Vandepol N."/>
            <person name="Liber J."/>
            <person name="Desiro A."/>
            <person name="Na H."/>
            <person name="Kennedy M."/>
            <person name="Barry K."/>
            <person name="Grigoriev I.V."/>
            <person name="Miller A.N."/>
            <person name="O'Donnell K."/>
            <person name="Stajich J.E."/>
            <person name="Bonito G."/>
        </authorList>
    </citation>
    <scope>NUCLEOTIDE SEQUENCE</scope>
    <source>
        <strain evidence="5">KOD1015</strain>
    </source>
</reference>
<dbReference type="Proteomes" id="UP000780801">
    <property type="component" value="Unassembled WGS sequence"/>
</dbReference>
<dbReference type="InterPro" id="IPR050559">
    <property type="entry name" value="P-Pant_transferase_sf"/>
</dbReference>
<dbReference type="GO" id="GO:0000287">
    <property type="term" value="F:magnesium ion binding"/>
    <property type="evidence" value="ECO:0007669"/>
    <property type="project" value="InterPro"/>
</dbReference>
<evidence type="ECO:0000313" key="5">
    <source>
        <dbReference type="EMBL" id="KAF9584401.1"/>
    </source>
</evidence>
<feature type="non-terminal residue" evidence="5">
    <location>
        <position position="1"/>
    </location>
</feature>
<feature type="domain" description="4'-phosphopantetheinyl transferase N-terminal" evidence="4">
    <location>
        <begin position="2"/>
        <end position="63"/>
    </location>
</feature>
<proteinExistence type="predicted"/>
<dbReference type="EC" id="2.7.8.7" evidence="1"/>
<feature type="signal peptide" evidence="3">
    <location>
        <begin position="1"/>
        <end position="20"/>
    </location>
</feature>
<evidence type="ECO:0000256" key="2">
    <source>
        <dbReference type="ARBA" id="ARBA00022679"/>
    </source>
</evidence>
<comment type="caution">
    <text evidence="5">The sequence shown here is derived from an EMBL/GenBank/DDBJ whole genome shotgun (WGS) entry which is preliminary data.</text>
</comment>
<protein>
    <recommendedName>
        <fullName evidence="1">holo-[acyl-carrier-protein] synthase</fullName>
        <ecNumber evidence="1">2.7.8.7</ecNumber>
    </recommendedName>
</protein>
<dbReference type="GO" id="GO:0019878">
    <property type="term" value="P:lysine biosynthetic process via aminoadipic acid"/>
    <property type="evidence" value="ECO:0007669"/>
    <property type="project" value="TreeGrafter"/>
</dbReference>
<dbReference type="GO" id="GO:0008897">
    <property type="term" value="F:holo-[acyl-carrier-protein] synthase activity"/>
    <property type="evidence" value="ECO:0007669"/>
    <property type="project" value="UniProtKB-EC"/>
</dbReference>
<dbReference type="SUPFAM" id="SSF56214">
    <property type="entry name" value="4'-phosphopantetheinyl transferase"/>
    <property type="match status" value="1"/>
</dbReference>
<dbReference type="EMBL" id="JAABOA010000423">
    <property type="protein sequence ID" value="KAF9584401.1"/>
    <property type="molecule type" value="Genomic_DNA"/>
</dbReference>
<dbReference type="OrthoDB" id="26719at2759"/>
<gene>
    <name evidence="5" type="ORF">BGW38_006597</name>
</gene>
<name>A0A9P6G059_9FUNG</name>
<dbReference type="GO" id="GO:0005829">
    <property type="term" value="C:cytosol"/>
    <property type="evidence" value="ECO:0007669"/>
    <property type="project" value="TreeGrafter"/>
</dbReference>
<sequence length="98" mass="11043">MRQGMIGRLMIHAFFVAVHGCRWEELVFSRSEKGKPILVEPARLRNVSFNLSHHGDWVVFVGDASIGSTVRLGVDVMDFQEQVPGESFEAFSACFQDQ</sequence>
<dbReference type="Gene3D" id="3.90.470.20">
    <property type="entry name" value="4'-phosphopantetheinyl transferase domain"/>
    <property type="match status" value="1"/>
</dbReference>
<keyword evidence="3" id="KW-0732">Signal</keyword>
<dbReference type="PANTHER" id="PTHR12215:SF10">
    <property type="entry name" value="L-AMINOADIPATE-SEMIALDEHYDE DEHYDROGENASE-PHOSPHOPANTETHEINYL TRANSFERASE"/>
    <property type="match status" value="1"/>
</dbReference>
<keyword evidence="6" id="KW-1185">Reference proteome</keyword>
<dbReference type="AlphaFoldDB" id="A0A9P6G059"/>
<accession>A0A9P6G059</accession>
<evidence type="ECO:0000256" key="3">
    <source>
        <dbReference type="SAM" id="SignalP"/>
    </source>
</evidence>